<evidence type="ECO:0000313" key="6">
    <source>
        <dbReference type="Proteomes" id="UP001056291"/>
    </source>
</evidence>
<sequence>MKALGIGALSHLTGCNIETIRYYEKIGLMTRTGRTAGGHRQYGTEQVKRLFLIVRCRQLGFSIDEIRLLLTLVDGGNPSCSEVKSVTEDHLRDVRQKITDLRKLERVLEKMVAECRGPEVPDCPIIEALYAT</sequence>
<dbReference type="InterPro" id="IPR015358">
    <property type="entry name" value="Tscrpt_reg_MerR_DNA-bd"/>
</dbReference>
<dbReference type="Pfam" id="PF09278">
    <property type="entry name" value="MerR-DNA-bind"/>
    <property type="match status" value="1"/>
</dbReference>
<evidence type="ECO:0000256" key="2">
    <source>
        <dbReference type="ARBA" id="ARBA00023125"/>
    </source>
</evidence>
<dbReference type="Pfam" id="PF00376">
    <property type="entry name" value="MerR"/>
    <property type="match status" value="1"/>
</dbReference>
<dbReference type="PANTHER" id="PTHR30204">
    <property type="entry name" value="REDOX-CYCLING DRUG-SENSING TRANSCRIPTIONAL ACTIVATOR SOXR"/>
    <property type="match status" value="1"/>
</dbReference>
<dbReference type="SUPFAM" id="SSF46955">
    <property type="entry name" value="Putative DNA-binding domain"/>
    <property type="match status" value="1"/>
</dbReference>
<dbReference type="EMBL" id="CP098747">
    <property type="protein sequence ID" value="USG61120.1"/>
    <property type="molecule type" value="Genomic_DNA"/>
</dbReference>
<keyword evidence="1" id="KW-0805">Transcription regulation</keyword>
<keyword evidence="3" id="KW-0804">Transcription</keyword>
<dbReference type="PANTHER" id="PTHR30204:SF92">
    <property type="entry name" value="HTH-TYPE TRANSCRIPTIONAL REGULATOR ZNTR"/>
    <property type="match status" value="1"/>
</dbReference>
<dbReference type="Gene3D" id="1.10.1660.10">
    <property type="match status" value="1"/>
</dbReference>
<dbReference type="PROSITE" id="PS50937">
    <property type="entry name" value="HTH_MERR_2"/>
    <property type="match status" value="1"/>
</dbReference>
<keyword evidence="6" id="KW-1185">Reference proteome</keyword>
<evidence type="ECO:0000313" key="5">
    <source>
        <dbReference type="EMBL" id="USG61120.1"/>
    </source>
</evidence>
<dbReference type="InterPro" id="IPR000551">
    <property type="entry name" value="MerR-type_HTH_dom"/>
</dbReference>
<dbReference type="InterPro" id="IPR047057">
    <property type="entry name" value="MerR_fam"/>
</dbReference>
<dbReference type="CDD" id="cd04785">
    <property type="entry name" value="HTH_CadR-PbrR-like"/>
    <property type="match status" value="1"/>
</dbReference>
<keyword evidence="2" id="KW-0238">DNA-binding</keyword>
<dbReference type="SMART" id="SM00422">
    <property type="entry name" value="HTH_MERR"/>
    <property type="match status" value="1"/>
</dbReference>
<proteinExistence type="predicted"/>
<evidence type="ECO:0000256" key="3">
    <source>
        <dbReference type="ARBA" id="ARBA00023163"/>
    </source>
</evidence>
<protein>
    <submittedName>
        <fullName evidence="5">Helix-turn-helix domain-containing protein</fullName>
    </submittedName>
</protein>
<gene>
    <name evidence="5" type="ORF">NBZ79_18345</name>
</gene>
<evidence type="ECO:0000256" key="1">
    <source>
        <dbReference type="ARBA" id="ARBA00023015"/>
    </source>
</evidence>
<dbReference type="RefSeq" id="WP_251934107.1">
    <property type="nucleotide sequence ID" value="NZ_CP098747.1"/>
</dbReference>
<dbReference type="PRINTS" id="PR00040">
    <property type="entry name" value="HTHMERR"/>
</dbReference>
<dbReference type="PROSITE" id="PS00552">
    <property type="entry name" value="HTH_MERR_1"/>
    <property type="match status" value="1"/>
</dbReference>
<organism evidence="5 6">
    <name type="scientific">Sneathiella marina</name>
    <dbReference type="NCBI Taxonomy" id="2950108"/>
    <lineage>
        <taxon>Bacteria</taxon>
        <taxon>Pseudomonadati</taxon>
        <taxon>Pseudomonadota</taxon>
        <taxon>Alphaproteobacteria</taxon>
        <taxon>Sneathiellales</taxon>
        <taxon>Sneathiellaceae</taxon>
        <taxon>Sneathiella</taxon>
    </lineage>
</organism>
<evidence type="ECO:0000259" key="4">
    <source>
        <dbReference type="PROSITE" id="PS50937"/>
    </source>
</evidence>
<name>A0ABY4W5Z2_9PROT</name>
<dbReference type="InterPro" id="IPR009061">
    <property type="entry name" value="DNA-bd_dom_put_sf"/>
</dbReference>
<feature type="domain" description="HTH merR-type" evidence="4">
    <location>
        <begin position="3"/>
        <end position="72"/>
    </location>
</feature>
<dbReference type="Proteomes" id="UP001056291">
    <property type="component" value="Chromosome"/>
</dbReference>
<reference evidence="5" key="1">
    <citation type="submission" date="2022-06" db="EMBL/GenBank/DDBJ databases">
        <title>Sneathiella actinostolidae sp. nov., isolated from a sea anemonein the Western Pacific Ocean.</title>
        <authorList>
            <person name="Wei M.J."/>
        </authorList>
    </citation>
    <scope>NUCLEOTIDE SEQUENCE</scope>
    <source>
        <strain evidence="5">PHK-P5</strain>
    </source>
</reference>
<accession>A0ABY4W5Z2</accession>